<evidence type="ECO:0000256" key="1">
    <source>
        <dbReference type="SAM" id="Phobius"/>
    </source>
</evidence>
<evidence type="ECO:0000313" key="2">
    <source>
        <dbReference type="Proteomes" id="UP000035680"/>
    </source>
</evidence>
<evidence type="ECO:0000313" key="3">
    <source>
        <dbReference type="WBParaSite" id="SVE_0836500.1"/>
    </source>
</evidence>
<reference evidence="3" key="2">
    <citation type="submission" date="2015-08" db="UniProtKB">
        <authorList>
            <consortium name="WormBaseParasite"/>
        </authorList>
    </citation>
    <scope>IDENTIFICATION</scope>
</reference>
<accession>A0A0K0FHK0</accession>
<keyword evidence="1" id="KW-0812">Transmembrane</keyword>
<reference evidence="2" key="1">
    <citation type="submission" date="2014-07" db="EMBL/GenBank/DDBJ databases">
        <authorList>
            <person name="Martin A.A"/>
            <person name="De Silva N."/>
        </authorList>
    </citation>
    <scope>NUCLEOTIDE SEQUENCE</scope>
</reference>
<sequence>MKLLGKLCCLWKAKIPAKQKVSVHVVFYLLFCYLLIKLLNFILFVLEKSRFGGIVGFQDDNIFFDLVTCR</sequence>
<feature type="transmembrane region" description="Helical" evidence="1">
    <location>
        <begin position="21"/>
        <end position="46"/>
    </location>
</feature>
<organism evidence="2 3">
    <name type="scientific">Strongyloides venezuelensis</name>
    <name type="common">Threadworm</name>
    <dbReference type="NCBI Taxonomy" id="75913"/>
    <lineage>
        <taxon>Eukaryota</taxon>
        <taxon>Metazoa</taxon>
        <taxon>Ecdysozoa</taxon>
        <taxon>Nematoda</taxon>
        <taxon>Chromadorea</taxon>
        <taxon>Rhabditida</taxon>
        <taxon>Tylenchina</taxon>
        <taxon>Panagrolaimomorpha</taxon>
        <taxon>Strongyloidoidea</taxon>
        <taxon>Strongyloididae</taxon>
        <taxon>Strongyloides</taxon>
    </lineage>
</organism>
<protein>
    <submittedName>
        <fullName evidence="3">Ovule protein</fullName>
    </submittedName>
</protein>
<dbReference type="WBParaSite" id="SVE_0836500.1">
    <property type="protein sequence ID" value="SVE_0836500.1"/>
    <property type="gene ID" value="SVE_0836500"/>
</dbReference>
<name>A0A0K0FHK0_STRVS</name>
<dbReference type="AlphaFoldDB" id="A0A0K0FHK0"/>
<keyword evidence="2" id="KW-1185">Reference proteome</keyword>
<keyword evidence="1" id="KW-1133">Transmembrane helix</keyword>
<keyword evidence="1" id="KW-0472">Membrane</keyword>
<dbReference type="Proteomes" id="UP000035680">
    <property type="component" value="Unassembled WGS sequence"/>
</dbReference>
<proteinExistence type="predicted"/>